<dbReference type="OrthoDB" id="4114825at2759"/>
<feature type="region of interest" description="Disordered" evidence="1">
    <location>
        <begin position="344"/>
        <end position="434"/>
    </location>
</feature>
<feature type="region of interest" description="Disordered" evidence="1">
    <location>
        <begin position="259"/>
        <end position="317"/>
    </location>
</feature>
<comment type="caution">
    <text evidence="3">The sequence shown here is derived from an EMBL/GenBank/DDBJ whole genome shotgun (WGS) entry which is preliminary data.</text>
</comment>
<dbReference type="PANTHER" id="PTHR39601">
    <property type="entry name" value="CHORIOGENIN HMINOR"/>
    <property type="match status" value="1"/>
</dbReference>
<protein>
    <recommendedName>
        <fullName evidence="2">DUF8004 domain-containing protein</fullName>
    </recommendedName>
</protein>
<dbReference type="EMBL" id="CALLCH030000017">
    <property type="protein sequence ID" value="CAI4218049.1"/>
    <property type="molecule type" value="Genomic_DNA"/>
</dbReference>
<reference evidence="3" key="1">
    <citation type="submission" date="2022-11" db="EMBL/GenBank/DDBJ databases">
        <authorList>
            <person name="Scott C."/>
            <person name="Bruce N."/>
        </authorList>
    </citation>
    <scope>NUCLEOTIDE SEQUENCE</scope>
</reference>
<dbReference type="Proteomes" id="UP000838763">
    <property type="component" value="Unassembled WGS sequence"/>
</dbReference>
<keyword evidence="4" id="KW-1185">Reference proteome</keyword>
<sequence>MSNTASQSRERAKSVDRDLPADNYGPKIKLFNGATRTATEWNNLRRDPDLCRNFFAWLCRRPLVGEHLGWALAGLINSMRELRDPCAENVKDLIDYMEQEGYLNMRNNPSHALAILYVAETYQLRGMYVDAFAHCTGMFWDLEASAEYQMTRLNRGSKLKPDERLLAHASLVKAYNAANPHIIHNDLVQAYRRFEEDLVMSPNKLDKKEKLSLPDGRKLRWAIVYATCQVLRNITDAPREVFDTDDIDYHIAISTENLPPWKRDATSRPRTPKQQQERDSARQLDQQDGPVTPSKGPTTPRHRSTLSEGLRSPSRLGRSISHRAKTLSQSLQASPSKLVRRPLSVFRSPGDQNPPGFPDTTLKRRRACGARPRHNQRQVQIEEAPMTATSASSVHDSVVSSNGAGTAASSIATSPEASPKHERAEVCWSEPPPVPQRRRREVVSMLPSPEMPLRSNLRPRPQSAIFESPSRSPARQALAPDYAIDYAQLVEEQREEIYKGECDADEKLMPSPLRIKRARKVSRRTLPEMTTVFEGGSADWMKP</sequence>
<gene>
    <name evidence="3" type="ORF">PPNO1_LOCUS7645</name>
</gene>
<feature type="compositionally biased region" description="Basic and acidic residues" evidence="1">
    <location>
        <begin position="8"/>
        <end position="20"/>
    </location>
</feature>
<evidence type="ECO:0000313" key="4">
    <source>
        <dbReference type="Proteomes" id="UP000838763"/>
    </source>
</evidence>
<dbReference type="PANTHER" id="PTHR39601:SF1">
    <property type="entry name" value="CHORIOGENIN HMINOR"/>
    <property type="match status" value="1"/>
</dbReference>
<organism evidence="3 4">
    <name type="scientific">Parascedosporium putredinis</name>
    <dbReference type="NCBI Taxonomy" id="1442378"/>
    <lineage>
        <taxon>Eukaryota</taxon>
        <taxon>Fungi</taxon>
        <taxon>Dikarya</taxon>
        <taxon>Ascomycota</taxon>
        <taxon>Pezizomycotina</taxon>
        <taxon>Sordariomycetes</taxon>
        <taxon>Hypocreomycetidae</taxon>
        <taxon>Microascales</taxon>
        <taxon>Microascaceae</taxon>
        <taxon>Parascedosporium</taxon>
    </lineage>
</organism>
<feature type="domain" description="DUF8004" evidence="2">
    <location>
        <begin position="91"/>
        <end position="152"/>
    </location>
</feature>
<proteinExistence type="predicted"/>
<evidence type="ECO:0000259" key="2">
    <source>
        <dbReference type="Pfam" id="PF26013"/>
    </source>
</evidence>
<evidence type="ECO:0000256" key="1">
    <source>
        <dbReference type="SAM" id="MobiDB-lite"/>
    </source>
</evidence>
<feature type="region of interest" description="Disordered" evidence="1">
    <location>
        <begin position="1"/>
        <end position="21"/>
    </location>
</feature>
<feature type="compositionally biased region" description="Basic residues" evidence="1">
    <location>
        <begin position="363"/>
        <end position="376"/>
    </location>
</feature>
<accession>A0A9P1MC70</accession>
<feature type="compositionally biased region" description="Low complexity" evidence="1">
    <location>
        <begin position="390"/>
        <end position="414"/>
    </location>
</feature>
<dbReference type="AlphaFoldDB" id="A0A9P1MC70"/>
<dbReference type="Pfam" id="PF26013">
    <property type="entry name" value="DUF8004"/>
    <property type="match status" value="1"/>
</dbReference>
<evidence type="ECO:0000313" key="3">
    <source>
        <dbReference type="EMBL" id="CAI4218049.1"/>
    </source>
</evidence>
<dbReference type="InterPro" id="IPR058317">
    <property type="entry name" value="DUF8004"/>
</dbReference>
<name>A0A9P1MC70_9PEZI</name>